<proteinExistence type="predicted"/>
<dbReference type="FunFam" id="2.20.100.10:FF:000021">
    <property type="entry name" value="semaphorin-5B isoform X1"/>
    <property type="match status" value="1"/>
</dbReference>
<dbReference type="EMBL" id="OC002021">
    <property type="protein sequence ID" value="CAD7261126.1"/>
    <property type="molecule type" value="Genomic_DNA"/>
</dbReference>
<evidence type="ECO:0000256" key="10">
    <source>
        <dbReference type="PROSITE-ProRule" id="PRU00352"/>
    </source>
</evidence>
<dbReference type="GO" id="GO:0071526">
    <property type="term" value="P:semaphorin-plexin signaling pathway"/>
    <property type="evidence" value="ECO:0007669"/>
    <property type="project" value="TreeGrafter"/>
</dbReference>
<evidence type="ECO:0000256" key="1">
    <source>
        <dbReference type="ARBA" id="ARBA00004167"/>
    </source>
</evidence>
<dbReference type="InterPro" id="IPR027231">
    <property type="entry name" value="Semaphorin"/>
</dbReference>
<dbReference type="InterPro" id="IPR016201">
    <property type="entry name" value="PSI"/>
</dbReference>
<dbReference type="GO" id="GO:0005886">
    <property type="term" value="C:plasma membrane"/>
    <property type="evidence" value="ECO:0007669"/>
    <property type="project" value="TreeGrafter"/>
</dbReference>
<dbReference type="InterPro" id="IPR015943">
    <property type="entry name" value="WD40/YVTN_repeat-like_dom_sf"/>
</dbReference>
<dbReference type="GO" id="GO:0045499">
    <property type="term" value="F:chemorepellent activity"/>
    <property type="evidence" value="ECO:0007669"/>
    <property type="project" value="TreeGrafter"/>
</dbReference>
<keyword evidence="8" id="KW-1015">Disulfide bond</keyword>
<dbReference type="AlphaFoldDB" id="A0A7R9AWE5"/>
<gene>
    <name evidence="14" type="ORF">TSIB3V08_LOCUS5274</name>
</gene>
<dbReference type="Pfam" id="PF00090">
    <property type="entry name" value="TSP_1"/>
    <property type="match status" value="5"/>
</dbReference>
<organism evidence="14">
    <name type="scientific">Timema shepardi</name>
    <name type="common">Walking stick</name>
    <dbReference type="NCBI Taxonomy" id="629360"/>
    <lineage>
        <taxon>Eukaryota</taxon>
        <taxon>Metazoa</taxon>
        <taxon>Ecdysozoa</taxon>
        <taxon>Arthropoda</taxon>
        <taxon>Hexapoda</taxon>
        <taxon>Insecta</taxon>
        <taxon>Pterygota</taxon>
        <taxon>Neoptera</taxon>
        <taxon>Polyneoptera</taxon>
        <taxon>Phasmatodea</taxon>
        <taxon>Timematodea</taxon>
        <taxon>Timematoidea</taxon>
        <taxon>Timematidae</taxon>
        <taxon>Timema</taxon>
    </lineage>
</organism>
<keyword evidence="7 12" id="KW-0472">Membrane</keyword>
<dbReference type="Pfam" id="PF23260">
    <property type="entry name" value="TSP1_2"/>
    <property type="match status" value="1"/>
</dbReference>
<dbReference type="Pfam" id="PF01403">
    <property type="entry name" value="Sema"/>
    <property type="match status" value="1"/>
</dbReference>
<dbReference type="PANTHER" id="PTHR11036:SF79">
    <property type="entry name" value="SEMAPHORIN 5C, ISOFORM A"/>
    <property type="match status" value="1"/>
</dbReference>
<dbReference type="SUPFAM" id="SSF101912">
    <property type="entry name" value="Sema domain"/>
    <property type="match status" value="1"/>
</dbReference>
<evidence type="ECO:0000256" key="7">
    <source>
        <dbReference type="ARBA" id="ARBA00023136"/>
    </source>
</evidence>
<dbReference type="PROSITE" id="PS50092">
    <property type="entry name" value="TSP1"/>
    <property type="match status" value="6"/>
</dbReference>
<evidence type="ECO:0000256" key="8">
    <source>
        <dbReference type="ARBA" id="ARBA00023157"/>
    </source>
</evidence>
<keyword evidence="4" id="KW-0221">Differentiation</keyword>
<evidence type="ECO:0000256" key="2">
    <source>
        <dbReference type="ARBA" id="ARBA00022692"/>
    </source>
</evidence>
<accession>A0A7R9AWE5</accession>
<dbReference type="SUPFAM" id="SSF103575">
    <property type="entry name" value="Plexin repeat"/>
    <property type="match status" value="1"/>
</dbReference>
<dbReference type="GO" id="GO:0007411">
    <property type="term" value="P:axon guidance"/>
    <property type="evidence" value="ECO:0007669"/>
    <property type="project" value="TreeGrafter"/>
</dbReference>
<dbReference type="PANTHER" id="PTHR11036">
    <property type="entry name" value="SEMAPHORIN"/>
    <property type="match status" value="1"/>
</dbReference>
<dbReference type="SMART" id="SM00423">
    <property type="entry name" value="PSI"/>
    <property type="match status" value="1"/>
</dbReference>
<dbReference type="InterPro" id="IPR001627">
    <property type="entry name" value="Semap_dom"/>
</dbReference>
<dbReference type="InterPro" id="IPR036352">
    <property type="entry name" value="Semap_dom_sf"/>
</dbReference>
<dbReference type="Gene3D" id="3.30.1680.10">
    <property type="entry name" value="ligand-binding face of the semaphorins, domain 2"/>
    <property type="match status" value="1"/>
</dbReference>
<evidence type="ECO:0000259" key="13">
    <source>
        <dbReference type="PROSITE" id="PS51004"/>
    </source>
</evidence>
<dbReference type="FunFam" id="2.20.100.10:FF:000007">
    <property type="entry name" value="Thrombospondin 1"/>
    <property type="match status" value="1"/>
</dbReference>
<evidence type="ECO:0000256" key="6">
    <source>
        <dbReference type="ARBA" id="ARBA00022989"/>
    </source>
</evidence>
<evidence type="ECO:0000256" key="11">
    <source>
        <dbReference type="SAM" id="MobiDB-lite"/>
    </source>
</evidence>
<sequence>MHCGGWALSERRMYIISWNGDDEDQPMVIVEGYKEGVPATRVSRWAVGSSPGNVSRGGRGGSVTDGLENIDCGLVQEVRRMVVAAGASVEERYKGRLNILYLSHKEENLINLVLIIEIGGQKAKYFGDYPLNLVQDTLYRLSMQGLVTLEKASWPAPADKATLCQDKGQTERNCHNFVKVLQSVGKRLFACGTNAFSPQCSWREIENVNNVEEWVKGVAKCPYSPEANVTGLLTKTGQFFVGSPMDFSGADPAIYRSMSLPGQLTLRTNQYNSKWLNEPQFVGSFETANFVYFLFPFQIVYSRIARVCKNDSGGQLMLKDNWTTFVKARLNCSIPGEYPFYFNEIQGMSYVESEEMVYATFTTPRNSIPGSAICAFNMSAIESAFSGPFKHQSSSGSAWEPHHPPHKRNFECQSAPSHSHQLLDSSKYQLMDYAVQPTTMRPLYIGPLETLTHIAVDVMATNLYSDQHVLYVATVDGLVKKISVITRTQETCVVEVWKPYPGETVVPIHTLRYHKSTESVYVGTEDSLMRIPAQHCNRHKSRMSCLNAMDPYCGWNELKEECTTAPNHNPLAKYWLQTVTQCPVLTDPVDGGWSSWSSWFPCSHQGEAASEDDQCSCRNRQCNNPPPQNGGKGCTGISMSVTNCTVHGAWTSWSAWSACSQTCGMAVKTRRRTCGNPAPAHGGRVCVGQDRNEIYCTSNPPCPALTPPPRDGGWSSWDPWEECSAPCGGGYRVRRRRCDNPAPQHGGQECQGCHLDYEQCNTHVCAETKRLSAWTPWLTVNVSANGGGSTERRFRFSCRAPVSDPALIKITQAKEEERFCHPDGSCMRSGRGESDDVWSDWSNWSSCSVECGGGHQHKTRNCEGRVEDCEGPSRMSRGCNTHKCKGEWSCWTEWSACSESCGQGIRQRTRECLSINNRGEVGSGCEGPSTGHEPCELVSCESLQGWEPWTVWSECDKDDEQHRRRKCLTSNPGPQLCQGHDHETRICVEARDNDLSPLGVQSSLDSNRSGSMSVGMAIGLCLATFLLGIILATGVWYVIKRRQRPRIPGSPHYISSKQNPYVTVPLKDVSNPSKRTPSFSSGSSSNGSAGMPHKSPANGGIGVPHGTPKLFSKPLVEYETATIKRNSHSLANGHIRADLEQDKFF</sequence>
<evidence type="ECO:0000256" key="3">
    <source>
        <dbReference type="ARBA" id="ARBA00022737"/>
    </source>
</evidence>
<feature type="region of interest" description="Disordered" evidence="11">
    <location>
        <begin position="1064"/>
        <end position="1104"/>
    </location>
</feature>
<comment type="caution">
    <text evidence="10">Lacks conserved residue(s) required for the propagation of feature annotation.</text>
</comment>
<keyword evidence="5" id="KW-0524">Neurogenesis</keyword>
<dbReference type="GO" id="GO:0030335">
    <property type="term" value="P:positive regulation of cell migration"/>
    <property type="evidence" value="ECO:0007669"/>
    <property type="project" value="TreeGrafter"/>
</dbReference>
<evidence type="ECO:0000256" key="12">
    <source>
        <dbReference type="SAM" id="Phobius"/>
    </source>
</evidence>
<dbReference type="SMART" id="SM00209">
    <property type="entry name" value="TSP1"/>
    <property type="match status" value="7"/>
</dbReference>
<feature type="domain" description="Sema" evidence="13">
    <location>
        <begin position="80"/>
        <end position="533"/>
    </location>
</feature>
<feature type="compositionally biased region" description="Low complexity" evidence="11">
    <location>
        <begin position="1078"/>
        <end position="1090"/>
    </location>
</feature>
<dbReference type="SMART" id="SM00630">
    <property type="entry name" value="Sema"/>
    <property type="match status" value="1"/>
</dbReference>
<dbReference type="InterPro" id="IPR000884">
    <property type="entry name" value="TSP1_rpt"/>
</dbReference>
<evidence type="ECO:0000313" key="14">
    <source>
        <dbReference type="EMBL" id="CAD7261126.1"/>
    </source>
</evidence>
<evidence type="ECO:0000256" key="5">
    <source>
        <dbReference type="ARBA" id="ARBA00022902"/>
    </source>
</evidence>
<dbReference type="SUPFAM" id="SSF82895">
    <property type="entry name" value="TSP-1 type 1 repeat"/>
    <property type="match status" value="6"/>
</dbReference>
<keyword evidence="2 12" id="KW-0812">Transmembrane</keyword>
<dbReference type="InterPro" id="IPR036383">
    <property type="entry name" value="TSP1_rpt_sf"/>
</dbReference>
<dbReference type="PRINTS" id="PR01705">
    <property type="entry name" value="TSP1REPEAT"/>
</dbReference>
<comment type="subcellular location">
    <subcellularLocation>
        <location evidence="1">Membrane</location>
        <topology evidence="1">Single-pass membrane protein</topology>
    </subcellularLocation>
</comment>
<keyword evidence="6 12" id="KW-1133">Transmembrane helix</keyword>
<dbReference type="Gene3D" id="2.130.10.10">
    <property type="entry name" value="YVTN repeat-like/Quinoprotein amine dehydrogenase"/>
    <property type="match status" value="1"/>
</dbReference>
<dbReference type="InterPro" id="IPR057563">
    <property type="entry name" value="Sema5A/B-like_TSP-1"/>
</dbReference>
<protein>
    <recommendedName>
        <fullName evidence="13">Sema domain-containing protein</fullName>
    </recommendedName>
</protein>
<feature type="transmembrane region" description="Helical" evidence="12">
    <location>
        <begin position="1014"/>
        <end position="1039"/>
    </location>
</feature>
<evidence type="ECO:0000256" key="4">
    <source>
        <dbReference type="ARBA" id="ARBA00022782"/>
    </source>
</evidence>
<keyword evidence="9" id="KW-0325">Glycoprotein</keyword>
<dbReference type="PROSITE" id="PS51004">
    <property type="entry name" value="SEMA"/>
    <property type="match status" value="1"/>
</dbReference>
<dbReference type="Gene3D" id="2.20.100.10">
    <property type="entry name" value="Thrombospondin type-1 (TSP1) repeat"/>
    <property type="match status" value="5"/>
</dbReference>
<evidence type="ECO:0000256" key="9">
    <source>
        <dbReference type="ARBA" id="ARBA00023180"/>
    </source>
</evidence>
<name>A0A7R9AWE5_TIMSH</name>
<dbReference type="FunFam" id="2.20.100.10:FF:000001">
    <property type="entry name" value="semaphorin-5A isoform X1"/>
    <property type="match status" value="1"/>
</dbReference>
<reference evidence="14" key="1">
    <citation type="submission" date="2020-11" db="EMBL/GenBank/DDBJ databases">
        <authorList>
            <person name="Tran Van P."/>
        </authorList>
    </citation>
    <scope>NUCLEOTIDE SEQUENCE</scope>
</reference>
<dbReference type="GO" id="GO:0030215">
    <property type="term" value="F:semaphorin receptor binding"/>
    <property type="evidence" value="ECO:0007669"/>
    <property type="project" value="InterPro"/>
</dbReference>
<keyword evidence="3" id="KW-0677">Repeat</keyword>